<dbReference type="Proteomes" id="UP000051401">
    <property type="component" value="Unassembled WGS sequence"/>
</dbReference>
<dbReference type="KEGG" id="rid:RIdsm_01581"/>
<dbReference type="Pfam" id="PF00005">
    <property type="entry name" value="ABC_tran"/>
    <property type="match status" value="1"/>
</dbReference>
<dbReference type="InterPro" id="IPR027417">
    <property type="entry name" value="P-loop_NTPase"/>
</dbReference>
<dbReference type="GO" id="GO:0005524">
    <property type="term" value="F:ATP binding"/>
    <property type="evidence" value="ECO:0007669"/>
    <property type="project" value="UniProtKB-KW"/>
</dbReference>
<dbReference type="SMART" id="SM00382">
    <property type="entry name" value="AAA"/>
    <property type="match status" value="1"/>
</dbReference>
<evidence type="ECO:0000256" key="2">
    <source>
        <dbReference type="ARBA" id="ARBA00022741"/>
    </source>
</evidence>
<dbReference type="InterPro" id="IPR013611">
    <property type="entry name" value="Transp-assoc_OB_typ2"/>
</dbReference>
<gene>
    <name evidence="6" type="primary">potA_11</name>
    <name evidence="6" type="ORF">RIdsm_01581</name>
    <name evidence="5" type="ORF">XM52_27270</name>
</gene>
<dbReference type="SUPFAM" id="SSF50331">
    <property type="entry name" value="MOP-like"/>
    <property type="match status" value="1"/>
</dbReference>
<dbReference type="InterPro" id="IPR003439">
    <property type="entry name" value="ABC_transporter-like_ATP-bd"/>
</dbReference>
<evidence type="ECO:0000313" key="8">
    <source>
        <dbReference type="Proteomes" id="UP000325785"/>
    </source>
</evidence>
<accession>A0A0T5NXI2</accession>
<dbReference type="Pfam" id="PF08402">
    <property type="entry name" value="TOBE_2"/>
    <property type="match status" value="1"/>
</dbReference>
<evidence type="ECO:0000259" key="4">
    <source>
        <dbReference type="PROSITE" id="PS50893"/>
    </source>
</evidence>
<dbReference type="PANTHER" id="PTHR42781:SF4">
    <property type="entry name" value="SPERMIDINE_PUTRESCINE IMPORT ATP-BINDING PROTEIN POTA"/>
    <property type="match status" value="1"/>
</dbReference>
<dbReference type="EMBL" id="LAXI01000035">
    <property type="protein sequence ID" value="KRS13642.1"/>
    <property type="molecule type" value="Genomic_DNA"/>
</dbReference>
<dbReference type="STRING" id="540747.SAMN04488031_12627"/>
<reference evidence="6 8" key="2">
    <citation type="submission" date="2018-08" db="EMBL/GenBank/DDBJ databases">
        <title>Genetic Globetrotter - A new plasmid hitch-hiking vast phylogenetic and geographic distances.</title>
        <authorList>
            <person name="Vollmers J."/>
            <person name="Petersen J."/>
        </authorList>
    </citation>
    <scope>NUCLEOTIDE SEQUENCE [LARGE SCALE GENOMIC DNA]</scope>
    <source>
        <strain evidence="6 8">DSM 26383</strain>
    </source>
</reference>
<name>A0A0T5NXI2_9RHOB</name>
<dbReference type="GO" id="GO:0015697">
    <property type="term" value="P:quaternary ammonium group transport"/>
    <property type="evidence" value="ECO:0007669"/>
    <property type="project" value="UniProtKB-ARBA"/>
</dbReference>
<dbReference type="Gene3D" id="3.40.50.300">
    <property type="entry name" value="P-loop containing nucleotide triphosphate hydrolases"/>
    <property type="match status" value="1"/>
</dbReference>
<dbReference type="FunFam" id="3.40.50.300:FF:000425">
    <property type="entry name" value="Probable ABC transporter, ATP-binding subunit"/>
    <property type="match status" value="1"/>
</dbReference>
<dbReference type="Proteomes" id="UP000325785">
    <property type="component" value="Chromosome"/>
</dbReference>
<feature type="domain" description="ABC transporter" evidence="4">
    <location>
        <begin position="4"/>
        <end position="234"/>
    </location>
</feature>
<dbReference type="AlphaFoldDB" id="A0A0T5NXI2"/>
<evidence type="ECO:0000313" key="5">
    <source>
        <dbReference type="EMBL" id="KRS13642.1"/>
    </source>
</evidence>
<dbReference type="PROSITE" id="PS50893">
    <property type="entry name" value="ABC_TRANSPORTER_2"/>
    <property type="match status" value="1"/>
</dbReference>
<dbReference type="GO" id="GO:0043190">
    <property type="term" value="C:ATP-binding cassette (ABC) transporter complex"/>
    <property type="evidence" value="ECO:0007669"/>
    <property type="project" value="InterPro"/>
</dbReference>
<sequence>MNDLSCERVTKKFGHFTAVSEVSLDVPSGAFFSILGPSGCGKTTLMRMIAGFETPSSGDIRIKGESVLGLPPNRRNVKMVFQHLALFPMMNVGENIAYGLRCRGDARSGIAEKVARVLDRVGLPGVEEKRIEQLSGGQKQRIAIARCMVLEPDVLLLDEPLGALDLKLREHMKIELKQLQHQFETTFLYITHDQSEALVMSDQVAVMNAGRFEQIGSPRELYDRPVSGFVAGFVGDANCFPGKIAEIRSGEARVELPQGGDVIGKLCDGSRTGDDVEVFLRPEALHLGAGGAGQSLEGKVDSLLFNGANSRILMRASTGQLLEVAIPAEAPAVAEGDAATVNWRPDHALIFARRAG</sequence>
<dbReference type="GO" id="GO:0022857">
    <property type="term" value="F:transmembrane transporter activity"/>
    <property type="evidence" value="ECO:0007669"/>
    <property type="project" value="InterPro"/>
</dbReference>
<dbReference type="Gene3D" id="2.40.50.100">
    <property type="match status" value="1"/>
</dbReference>
<dbReference type="InterPro" id="IPR003593">
    <property type="entry name" value="AAA+_ATPase"/>
</dbReference>
<dbReference type="OrthoDB" id="9802264at2"/>
<protein>
    <submittedName>
        <fullName evidence="5">Spermidine/putrescine ABC transporter ATP-binding protein</fullName>
    </submittedName>
    <submittedName>
        <fullName evidence="6">Spermidine/putrescine import ATP-binding protein PotA</fullName>
    </submittedName>
</protein>
<reference evidence="5 7" key="1">
    <citation type="submission" date="2015-04" db="EMBL/GenBank/DDBJ databases">
        <title>The draft genome sequence of Roseovarius indicus B108T.</title>
        <authorList>
            <person name="Li G."/>
            <person name="Lai Q."/>
            <person name="Shao Z."/>
            <person name="Yan P."/>
        </authorList>
    </citation>
    <scope>NUCLEOTIDE SEQUENCE [LARGE SCALE GENOMIC DNA]</scope>
    <source>
        <strain evidence="5 7">B108</strain>
    </source>
</reference>
<keyword evidence="2" id="KW-0547">Nucleotide-binding</keyword>
<proteinExistence type="predicted"/>
<evidence type="ECO:0000256" key="3">
    <source>
        <dbReference type="ARBA" id="ARBA00022840"/>
    </source>
</evidence>
<evidence type="ECO:0000256" key="1">
    <source>
        <dbReference type="ARBA" id="ARBA00022448"/>
    </source>
</evidence>
<keyword evidence="1" id="KW-0813">Transport</keyword>
<organism evidence="5 7">
    <name type="scientific">Roseovarius indicus</name>
    <dbReference type="NCBI Taxonomy" id="540747"/>
    <lineage>
        <taxon>Bacteria</taxon>
        <taxon>Pseudomonadati</taxon>
        <taxon>Pseudomonadota</taxon>
        <taxon>Alphaproteobacteria</taxon>
        <taxon>Rhodobacterales</taxon>
        <taxon>Roseobacteraceae</taxon>
        <taxon>Roseovarius</taxon>
    </lineage>
</organism>
<evidence type="ECO:0000313" key="6">
    <source>
        <dbReference type="EMBL" id="QEW25792.1"/>
    </source>
</evidence>
<dbReference type="InterPro" id="IPR008995">
    <property type="entry name" value="Mo/tungstate-bd_C_term_dom"/>
</dbReference>
<evidence type="ECO:0000313" key="7">
    <source>
        <dbReference type="Proteomes" id="UP000051401"/>
    </source>
</evidence>
<keyword evidence="3 5" id="KW-0067">ATP-binding</keyword>
<dbReference type="RefSeq" id="WP_057821584.1">
    <property type="nucleotide sequence ID" value="NZ_CP031598.1"/>
</dbReference>
<keyword evidence="7" id="KW-1185">Reference proteome</keyword>
<dbReference type="SUPFAM" id="SSF52540">
    <property type="entry name" value="P-loop containing nucleoside triphosphate hydrolases"/>
    <property type="match status" value="1"/>
</dbReference>
<dbReference type="InterPro" id="IPR050093">
    <property type="entry name" value="ABC_SmlMolc_Importer"/>
</dbReference>
<dbReference type="EMBL" id="CP031598">
    <property type="protein sequence ID" value="QEW25792.1"/>
    <property type="molecule type" value="Genomic_DNA"/>
</dbReference>
<dbReference type="PROSITE" id="PS00211">
    <property type="entry name" value="ABC_TRANSPORTER_1"/>
    <property type="match status" value="1"/>
</dbReference>
<dbReference type="PATRIC" id="fig|540747.5.peg.4226"/>
<dbReference type="InterPro" id="IPR017871">
    <property type="entry name" value="ABC_transporter-like_CS"/>
</dbReference>
<dbReference type="PANTHER" id="PTHR42781">
    <property type="entry name" value="SPERMIDINE/PUTRESCINE IMPORT ATP-BINDING PROTEIN POTA"/>
    <property type="match status" value="1"/>
</dbReference>
<dbReference type="GO" id="GO:0016887">
    <property type="term" value="F:ATP hydrolysis activity"/>
    <property type="evidence" value="ECO:0007669"/>
    <property type="project" value="InterPro"/>
</dbReference>